<evidence type="ECO:0000313" key="1">
    <source>
        <dbReference type="EMBL" id="ACN14803.1"/>
    </source>
</evidence>
<proteinExistence type="predicted"/>
<dbReference type="Proteomes" id="UP000000442">
    <property type="component" value="Chromosome"/>
</dbReference>
<organism evidence="1 2">
    <name type="scientific">Desulforapulum autotrophicum (strain ATCC 43914 / DSM 3382 / VKM B-1955 / HRM2)</name>
    <name type="common">Desulfobacterium autotrophicum</name>
    <dbReference type="NCBI Taxonomy" id="177437"/>
    <lineage>
        <taxon>Bacteria</taxon>
        <taxon>Pseudomonadati</taxon>
        <taxon>Thermodesulfobacteriota</taxon>
        <taxon>Desulfobacteria</taxon>
        <taxon>Desulfobacterales</taxon>
        <taxon>Desulfobacteraceae</taxon>
        <taxon>Desulforapulum</taxon>
    </lineage>
</organism>
<dbReference type="InterPro" id="IPR029063">
    <property type="entry name" value="SAM-dependent_MTases_sf"/>
</dbReference>
<dbReference type="RefSeq" id="WP_015903590.1">
    <property type="nucleotide sequence ID" value="NC_012108.1"/>
</dbReference>
<evidence type="ECO:0000313" key="2">
    <source>
        <dbReference type="Proteomes" id="UP000000442"/>
    </source>
</evidence>
<dbReference type="AlphaFoldDB" id="C0QB04"/>
<evidence type="ECO:0008006" key="3">
    <source>
        <dbReference type="Google" id="ProtNLM"/>
    </source>
</evidence>
<protein>
    <recommendedName>
        <fullName evidence="3">Class I SAM-dependent methyltransferase</fullName>
    </recommendedName>
</protein>
<sequence>MTIDFEFAQTIKGFMADEEAERLYQTALDAATLGPCLEIGSYCGKSAYFIGLACKHRQGVLFSVDHHSGSEEQQPGQEYFDPELFDERLGRINTFYFFQQTLERAGLLATVVPLVSDSRTAARMWSTPLSLVFIDGGHTFEAASDDLRLWSPHIMNDGFLVIHDIFFDPTKGGQAPRKIYEKALSSGDYYPVSMTQTLGVLKRR</sequence>
<keyword evidence="2" id="KW-1185">Reference proteome</keyword>
<dbReference type="OrthoDB" id="5458825at2"/>
<dbReference type="Gene3D" id="3.40.50.150">
    <property type="entry name" value="Vaccinia Virus protein VP39"/>
    <property type="match status" value="1"/>
</dbReference>
<dbReference type="STRING" id="177437.HRM2_16960"/>
<gene>
    <name evidence="1" type="ordered locus">HRM2_16960</name>
</gene>
<dbReference type="KEGG" id="dat:HRM2_16960"/>
<accession>C0QB04</accession>
<dbReference type="Pfam" id="PF13578">
    <property type="entry name" value="Methyltransf_24"/>
    <property type="match status" value="1"/>
</dbReference>
<dbReference type="HOGENOM" id="CLU_090900_0_0_7"/>
<dbReference type="eggNOG" id="COG4122">
    <property type="taxonomic scope" value="Bacteria"/>
</dbReference>
<name>C0QB04_DESAH</name>
<reference evidence="1 2" key="1">
    <citation type="journal article" date="2009" name="Environ. Microbiol.">
        <title>Genome sequence of Desulfobacterium autotrophicum HRM2, a marine sulfate reducer oxidizing organic carbon completely to carbon dioxide.</title>
        <authorList>
            <person name="Strittmatter A.W."/>
            <person name="Liesegang H."/>
            <person name="Rabus R."/>
            <person name="Decker I."/>
            <person name="Amann J."/>
            <person name="Andres S."/>
            <person name="Henne A."/>
            <person name="Fricke W.F."/>
            <person name="Martinez-Arias R."/>
            <person name="Bartels D."/>
            <person name="Goesmann A."/>
            <person name="Krause L."/>
            <person name="Puehler A."/>
            <person name="Klenk H.P."/>
            <person name="Richter M."/>
            <person name="Schuler M."/>
            <person name="Gloeckner F.O."/>
            <person name="Meyerdierks A."/>
            <person name="Gottschalk G."/>
            <person name="Amann R."/>
        </authorList>
    </citation>
    <scope>NUCLEOTIDE SEQUENCE [LARGE SCALE GENOMIC DNA]</scope>
    <source>
        <strain evidence="2">ATCC 43914 / DSM 3382 / HRM2</strain>
    </source>
</reference>
<dbReference type="EMBL" id="CP001087">
    <property type="protein sequence ID" value="ACN14803.1"/>
    <property type="molecule type" value="Genomic_DNA"/>
</dbReference>
<dbReference type="SUPFAM" id="SSF53335">
    <property type="entry name" value="S-adenosyl-L-methionine-dependent methyltransferases"/>
    <property type="match status" value="1"/>
</dbReference>